<reference evidence="1 2" key="1">
    <citation type="journal article" date="2020" name="Nature">
        <title>Six reference-quality genomes reveal evolution of bat adaptations.</title>
        <authorList>
            <person name="Jebb D."/>
            <person name="Huang Z."/>
            <person name="Pippel M."/>
            <person name="Hughes G.M."/>
            <person name="Lavrichenko K."/>
            <person name="Devanna P."/>
            <person name="Winkler S."/>
            <person name="Jermiin L.S."/>
            <person name="Skirmuntt E.C."/>
            <person name="Katzourakis A."/>
            <person name="Burkitt-Gray L."/>
            <person name="Ray D.A."/>
            <person name="Sullivan K.A.M."/>
            <person name="Roscito J.G."/>
            <person name="Kirilenko B.M."/>
            <person name="Davalos L.M."/>
            <person name="Corthals A.P."/>
            <person name="Power M.L."/>
            <person name="Jones G."/>
            <person name="Ransome R.D."/>
            <person name="Dechmann D.K.N."/>
            <person name="Locatelli A.G."/>
            <person name="Puechmaille S.J."/>
            <person name="Fedrigo O."/>
            <person name="Jarvis E.D."/>
            <person name="Hiller M."/>
            <person name="Vernes S.C."/>
            <person name="Myers E.W."/>
            <person name="Teeling E.C."/>
        </authorList>
    </citation>
    <scope>NUCLEOTIDE SEQUENCE [LARGE SCALE GENOMIC DNA]</scope>
    <source>
        <strain evidence="1">MRouAeg1</strain>
        <tissue evidence="1">Muscle</tissue>
    </source>
</reference>
<comment type="caution">
    <text evidence="1">The sequence shown here is derived from an EMBL/GenBank/DDBJ whole genome shotgun (WGS) entry which is preliminary data.</text>
</comment>
<keyword evidence="2" id="KW-1185">Reference proteome</keyword>
<protein>
    <submittedName>
        <fullName evidence="1">Uncharacterized protein</fullName>
    </submittedName>
</protein>
<sequence length="156" mass="16727">MCVPRFLCPCSREAWTTVPCPSVVVTEQRSGARHGLGIRLWMLSVPAHPPKSGVTPQLGGLIKRLEVTAVTYASGPRPQGSPWVSLSTFTHTDVNLCPPPHPPPPVLSKWSSPCFSLAGGRSGQYLAEHLPGGVGKCSEVLTIFAGFLQMVCLVWI</sequence>
<dbReference type="EMBL" id="JACASE010000008">
    <property type="protein sequence ID" value="KAF6441276.1"/>
    <property type="molecule type" value="Genomic_DNA"/>
</dbReference>
<proteinExistence type="predicted"/>
<evidence type="ECO:0000313" key="1">
    <source>
        <dbReference type="EMBL" id="KAF6441276.1"/>
    </source>
</evidence>
<dbReference type="AlphaFoldDB" id="A0A7J8F0X9"/>
<gene>
    <name evidence="1" type="ORF">HJG63_012416</name>
</gene>
<dbReference type="Proteomes" id="UP000593571">
    <property type="component" value="Unassembled WGS sequence"/>
</dbReference>
<organism evidence="1 2">
    <name type="scientific">Rousettus aegyptiacus</name>
    <name type="common">Egyptian fruit bat</name>
    <name type="synonym">Pteropus aegyptiacus</name>
    <dbReference type="NCBI Taxonomy" id="9407"/>
    <lineage>
        <taxon>Eukaryota</taxon>
        <taxon>Metazoa</taxon>
        <taxon>Chordata</taxon>
        <taxon>Craniata</taxon>
        <taxon>Vertebrata</taxon>
        <taxon>Euteleostomi</taxon>
        <taxon>Mammalia</taxon>
        <taxon>Eutheria</taxon>
        <taxon>Laurasiatheria</taxon>
        <taxon>Chiroptera</taxon>
        <taxon>Yinpterochiroptera</taxon>
        <taxon>Pteropodoidea</taxon>
        <taxon>Pteropodidae</taxon>
        <taxon>Rousettinae</taxon>
        <taxon>Rousettus</taxon>
    </lineage>
</organism>
<evidence type="ECO:0000313" key="2">
    <source>
        <dbReference type="Proteomes" id="UP000593571"/>
    </source>
</evidence>
<accession>A0A7J8F0X9</accession>
<name>A0A7J8F0X9_ROUAE</name>